<keyword evidence="2" id="KW-0328">Glycosyltransferase</keyword>
<dbReference type="InterPro" id="IPR007577">
    <property type="entry name" value="GlycoTrfase_DXD_sugar-bd_CS"/>
</dbReference>
<name>A0ABR7Z563_9PSED</name>
<dbReference type="SUPFAM" id="SSF53448">
    <property type="entry name" value="Nucleotide-diphospho-sugar transferases"/>
    <property type="match status" value="1"/>
</dbReference>
<sequence length="928" mass="100870">MTPTHLNRTGTQTVRNALTGFPRPDRAAADAVRAWAHSQGIELNPDLIEAVTLHYQFHDGQWFAKVAQRLTLTQALLSNWQGESANDALGGLFGAPWAGNPPPGNFTLEDELPYRKSFTDLENGAEYAVYNGLYRTATPAAYNTHNHVALPAEAFQAFIWRLDFQAPYKAMLDTYWASQLHGYGLAAKIAFVAACNKQVVEGSLSSAGRRLAWQVAGLEAAPSWESLGKPARAYPVVLAAPLNIYGYTATGLLCLFDNQSGTTLLYIPGNASPLHEFANHRKMQAWVAEQCKGEHTRQALKAHFDLADGPDGLSYSGLDTAMAGLAAYPHPHYLPPQHEGFATSGVWSPYLFVNYKVKKYSPLINGDLGGALAFRQQQRSYRDADFIIASDASVTKAKWRGYLNSAINLLGPLALAVPELAPLLAAGGLAQFGLGLDHAIHGKNAHEQAEGVQSTAFGLLNALPLVHSAAANLGEVYTAERSGFFSPRWVNGRWGYPLSPVDPPQLPADPLAAAFEATDAVAVLPEPNAAVARSVTRIARWTGERDILESFIDSRTADMVYDLERDAFLRAEAVNEVAPTYYVAPDSWNPSLVPEPQPPRVATHASRMSTLRALGVDLTLPVDLAGPLAAARSEIPHSVMSIWVGDKVLSSTLLENVAHNAQALDQANYRFRLFLSNANTEAYRQNLQLLAQHAPTLEVITLEEHPFYAHFAQSDNFAQYRAAIDGNGGVATNYSSASDVLRYPLLHHEGGIYMDLDDQILPPGAPTGPYGGARPLSDMALAATPDGLLLNDTVSNYKLGMRELYNTSVIGSHAGNPTLEAISEEMHLRYQTAQDFYNTRPSPTRDPAGFRAYAARLSELTGPALLNDVITHQRPELRQLRGVLSLWSFPVTNQQAIIDFTPLGGAINAHLPFSRCIKIGGTQSWVST</sequence>
<proteinExistence type="predicted"/>
<protein>
    <submittedName>
        <fullName evidence="2">Mannosyltransferase</fullName>
    </submittedName>
</protein>
<evidence type="ECO:0000259" key="1">
    <source>
        <dbReference type="Pfam" id="PF20178"/>
    </source>
</evidence>
<keyword evidence="3" id="KW-1185">Reference proteome</keyword>
<dbReference type="GO" id="GO:0016757">
    <property type="term" value="F:glycosyltransferase activity"/>
    <property type="evidence" value="ECO:0007669"/>
    <property type="project" value="UniProtKB-KW"/>
</dbReference>
<keyword evidence="2" id="KW-0808">Transferase</keyword>
<dbReference type="Pfam" id="PF20178">
    <property type="entry name" value="ToxA_N"/>
    <property type="match status" value="1"/>
</dbReference>
<dbReference type="InterPro" id="IPR046673">
    <property type="entry name" value="ToxA_N"/>
</dbReference>
<organism evidence="2 3">
    <name type="scientific">Pseudomonas typographi</name>
    <dbReference type="NCBI Taxonomy" id="2715964"/>
    <lineage>
        <taxon>Bacteria</taxon>
        <taxon>Pseudomonadati</taxon>
        <taxon>Pseudomonadota</taxon>
        <taxon>Gammaproteobacteria</taxon>
        <taxon>Pseudomonadales</taxon>
        <taxon>Pseudomonadaceae</taxon>
        <taxon>Pseudomonas</taxon>
    </lineage>
</organism>
<dbReference type="Gene3D" id="3.90.550.20">
    <property type="match status" value="1"/>
</dbReference>
<dbReference type="InterPro" id="IPR029044">
    <property type="entry name" value="Nucleotide-diphossugar_trans"/>
</dbReference>
<evidence type="ECO:0000313" key="2">
    <source>
        <dbReference type="EMBL" id="MBD1600441.1"/>
    </source>
</evidence>
<evidence type="ECO:0000313" key="3">
    <source>
        <dbReference type="Proteomes" id="UP000805841"/>
    </source>
</evidence>
<gene>
    <name evidence="2" type="ORF">HAQ05_17230</name>
</gene>
<comment type="caution">
    <text evidence="2">The sequence shown here is derived from an EMBL/GenBank/DDBJ whole genome shotgun (WGS) entry which is preliminary data.</text>
</comment>
<accession>A0ABR7Z563</accession>
<dbReference type="EMBL" id="JAAOCA010000021">
    <property type="protein sequence ID" value="MBD1600441.1"/>
    <property type="molecule type" value="Genomic_DNA"/>
</dbReference>
<feature type="domain" description="Dermonecrotic toxin N-terminal" evidence="1">
    <location>
        <begin position="20"/>
        <end position="306"/>
    </location>
</feature>
<dbReference type="Proteomes" id="UP000805841">
    <property type="component" value="Unassembled WGS sequence"/>
</dbReference>
<reference evidence="2 3" key="1">
    <citation type="journal article" date="2020" name="Insects">
        <title>Bacteria Belonging to Pseudomonas typographi sp. nov. from the Bark Beetle Ips typographus Have Genomic Potential to Aid in the Host Ecology.</title>
        <authorList>
            <person name="Peral-Aranega E."/>
            <person name="Saati-Santamaria Z."/>
            <person name="Kolarik M."/>
            <person name="Rivas R."/>
            <person name="Garcia-Fraile P."/>
        </authorList>
    </citation>
    <scope>NUCLEOTIDE SEQUENCE [LARGE SCALE GENOMIC DNA]</scope>
    <source>
        <strain evidence="2 3">CA3A</strain>
    </source>
</reference>
<dbReference type="RefSeq" id="WP_190422751.1">
    <property type="nucleotide sequence ID" value="NZ_JAAOCA010000021.1"/>
</dbReference>
<dbReference type="Pfam" id="PF04488">
    <property type="entry name" value="Gly_transf_sug"/>
    <property type="match status" value="1"/>
</dbReference>